<keyword evidence="5" id="KW-1185">Reference proteome</keyword>
<name>A0A2P0VMU8_9VIRU</name>
<proteinExistence type="predicted"/>
<feature type="compositionally biased region" description="Acidic residues" evidence="2">
    <location>
        <begin position="99"/>
        <end position="110"/>
    </location>
</feature>
<evidence type="ECO:0000256" key="3">
    <source>
        <dbReference type="SAM" id="Phobius"/>
    </source>
</evidence>
<evidence type="ECO:0000256" key="2">
    <source>
        <dbReference type="SAM" id="MobiDB-lite"/>
    </source>
</evidence>
<evidence type="ECO:0000313" key="4">
    <source>
        <dbReference type="EMBL" id="AUF82216.1"/>
    </source>
</evidence>
<gene>
    <name evidence="4" type="ORF">TetV_124</name>
</gene>
<keyword evidence="3" id="KW-1133">Transmembrane helix</keyword>
<feature type="coiled-coil region" evidence="1">
    <location>
        <begin position="14"/>
        <end position="48"/>
    </location>
</feature>
<keyword evidence="3" id="KW-0472">Membrane</keyword>
<feature type="compositionally biased region" description="Polar residues" evidence="2">
    <location>
        <begin position="114"/>
        <end position="130"/>
    </location>
</feature>
<protein>
    <submittedName>
        <fullName evidence="4">Uncharacterized protein</fullName>
    </submittedName>
</protein>
<reference evidence="4" key="1">
    <citation type="journal article" date="2018" name="Virology">
        <title>A giant virus infecting green algae encodes key fermentation genes.</title>
        <authorList>
            <person name="Schvarcz C.R."/>
            <person name="Steward G.F."/>
        </authorList>
    </citation>
    <scope>NUCLEOTIDE SEQUENCE [LARGE SCALE GENOMIC DNA]</scope>
</reference>
<feature type="transmembrane region" description="Helical" evidence="3">
    <location>
        <begin position="149"/>
        <end position="170"/>
    </location>
</feature>
<dbReference type="Proteomes" id="UP000244773">
    <property type="component" value="Segment"/>
</dbReference>
<dbReference type="EMBL" id="KY322437">
    <property type="protein sequence ID" value="AUF82216.1"/>
    <property type="molecule type" value="Genomic_DNA"/>
</dbReference>
<organism evidence="4">
    <name type="scientific">Tetraselmis virus 1</name>
    <dbReference type="NCBI Taxonomy" id="2060617"/>
    <lineage>
        <taxon>Viruses</taxon>
        <taxon>Varidnaviria</taxon>
        <taxon>Bamfordvirae</taxon>
        <taxon>Nucleocytoviricota</taxon>
        <taxon>Megaviricetes</taxon>
        <taxon>Imitervirales</taxon>
        <taxon>Allomimiviridae</taxon>
        <taxon>Oceanusvirus</taxon>
        <taxon>Oceanusvirus kaneohense</taxon>
    </lineage>
</organism>
<keyword evidence="1" id="KW-0175">Coiled coil</keyword>
<keyword evidence="3" id="KW-0812">Transmembrane</keyword>
<sequence length="171" mass="18304">MGQNQSSTTGDAVFDEAEKNLKDLGSDINYMKNQLVDVQNKLAECEAKKAESGIKQNVVEPAMVVAQEPEPDVVPEKEDVSEIEAVSEIEVEPETKTAEEEEETLIEPEVSDGTVATTEETKNDTTQATTGGAKGNLYGRRELSHGGTVATYGMGPIVSGILFVVISSLVQ</sequence>
<evidence type="ECO:0000313" key="5">
    <source>
        <dbReference type="Proteomes" id="UP000244773"/>
    </source>
</evidence>
<feature type="region of interest" description="Disordered" evidence="2">
    <location>
        <begin position="88"/>
        <end position="139"/>
    </location>
</feature>
<accession>A0A2P0VMU8</accession>
<evidence type="ECO:0000256" key="1">
    <source>
        <dbReference type="SAM" id="Coils"/>
    </source>
</evidence>